<reference evidence="2 3" key="1">
    <citation type="submission" date="2020-08" db="EMBL/GenBank/DDBJ databases">
        <title>Genomic Encyclopedia of Type Strains, Phase IV (KMG-IV): sequencing the most valuable type-strain genomes for metagenomic binning, comparative biology and taxonomic classification.</title>
        <authorList>
            <person name="Goeker M."/>
        </authorList>
    </citation>
    <scope>NUCLEOTIDE SEQUENCE [LARGE SCALE GENOMIC DNA]</scope>
    <source>
        <strain evidence="2 3">DSM 25701</strain>
    </source>
</reference>
<dbReference type="Pfam" id="PF12034">
    <property type="entry name" value="YfbK_C"/>
    <property type="match status" value="1"/>
</dbReference>
<comment type="caution">
    <text evidence="2">The sequence shown here is derived from an EMBL/GenBank/DDBJ whole genome shotgun (WGS) entry which is preliminary data.</text>
</comment>
<dbReference type="RefSeq" id="WP_184461344.1">
    <property type="nucleotide sequence ID" value="NZ_JACHHW010000002.1"/>
</dbReference>
<dbReference type="EMBL" id="JACHHW010000002">
    <property type="protein sequence ID" value="MBB5186562.1"/>
    <property type="molecule type" value="Genomic_DNA"/>
</dbReference>
<dbReference type="PANTHER" id="PTHR10579:SF43">
    <property type="entry name" value="ZINC FINGER (C3HC4-TYPE RING FINGER) FAMILY PROTEIN"/>
    <property type="match status" value="1"/>
</dbReference>
<dbReference type="SMART" id="SM00327">
    <property type="entry name" value="VWA"/>
    <property type="match status" value="1"/>
</dbReference>
<dbReference type="InterPro" id="IPR021908">
    <property type="entry name" value="YfbK_C"/>
</dbReference>
<dbReference type="InterPro" id="IPR002035">
    <property type="entry name" value="VWF_A"/>
</dbReference>
<proteinExistence type="predicted"/>
<dbReference type="InterPro" id="IPR051266">
    <property type="entry name" value="CLCR"/>
</dbReference>
<dbReference type="Proteomes" id="UP000536640">
    <property type="component" value="Unassembled WGS sequence"/>
</dbReference>
<dbReference type="InterPro" id="IPR036465">
    <property type="entry name" value="vWFA_dom_sf"/>
</dbReference>
<gene>
    <name evidence="2" type="ORF">HNQ57_000823</name>
</gene>
<evidence type="ECO:0000313" key="2">
    <source>
        <dbReference type="EMBL" id="MBB5186562.1"/>
    </source>
</evidence>
<evidence type="ECO:0000313" key="3">
    <source>
        <dbReference type="Proteomes" id="UP000536640"/>
    </source>
</evidence>
<dbReference type="InterPro" id="IPR022156">
    <property type="entry name" value="Uncharacterised_YfbK_N"/>
</dbReference>
<sequence length="593" mass="64051">MKYAASLSLLIIFAIAFIFLRGPQDSLLENQGTSEIPARNEFEHHAINELAEPQRNAVKDDAYTSAISLSASNPVSEQRLEEHFAGAQAAAAHAKQIKESAMLVRQRSHFIADSDASMTIPLRDREGYAAKTENRFLSVALSPLSTFGLEVDSASYANMRRQINNGQIPVPASVRLEELVNYFDYNFPAPTGKHPIAVMSDYAIAPWNSAHRIAMIGVKAVDTTATSDRGARITFLLDTSGSMNSPNKLPLLIRSFQTLLSNLKQDDQVAIVTYAGSAGVVLPPTPVTESNRIQRALANLSAGGSTAGGAGIALAYDVARKQFDSKATNLVILATDGDFNVGASSDGELKAMIEKQRASGVFLSVIGMGTGNYQDAKMQVLAEAGNGVAHYLDSDAEAQRLFGSELSRTLHIAAKDVKVQVEFNPAAVAEYRLLGYESRVMNAEDFRDDKKDSGEIGAGHSVVALYEIIPTGNGTAPDIERRYPTVRSAGTQAMELGFVKIRYKQPDGDKGIEFAHAMTTQAKAIESATADLRWASAVAEFSLVLSQSEHAGTANYAEALRRARAVLPLMSDDKRSEFIGLIERLTTTRTVQE</sequence>
<dbReference type="PROSITE" id="PS50234">
    <property type="entry name" value="VWFA"/>
    <property type="match status" value="1"/>
</dbReference>
<feature type="domain" description="VWFA" evidence="1">
    <location>
        <begin position="232"/>
        <end position="410"/>
    </location>
</feature>
<accession>A0A840R272</accession>
<dbReference type="Pfam" id="PF12450">
    <property type="entry name" value="vWF_A"/>
    <property type="match status" value="1"/>
</dbReference>
<dbReference type="Pfam" id="PF00092">
    <property type="entry name" value="VWA"/>
    <property type="match status" value="1"/>
</dbReference>
<name>A0A840R272_9GAMM</name>
<evidence type="ECO:0000259" key="1">
    <source>
        <dbReference type="PROSITE" id="PS50234"/>
    </source>
</evidence>
<keyword evidence="3" id="KW-1185">Reference proteome</keyword>
<organism evidence="2 3">
    <name type="scientific">Zhongshania antarctica</name>
    <dbReference type="NCBI Taxonomy" id="641702"/>
    <lineage>
        <taxon>Bacteria</taxon>
        <taxon>Pseudomonadati</taxon>
        <taxon>Pseudomonadota</taxon>
        <taxon>Gammaproteobacteria</taxon>
        <taxon>Cellvibrionales</taxon>
        <taxon>Spongiibacteraceae</taxon>
        <taxon>Zhongshania</taxon>
    </lineage>
</organism>
<dbReference type="AlphaFoldDB" id="A0A840R272"/>
<protein>
    <submittedName>
        <fullName evidence="2">Ca-activated chloride channel family protein</fullName>
    </submittedName>
</protein>
<dbReference type="Gene3D" id="3.40.50.410">
    <property type="entry name" value="von Willebrand factor, type A domain"/>
    <property type="match status" value="1"/>
</dbReference>
<dbReference type="PANTHER" id="PTHR10579">
    <property type="entry name" value="CALCIUM-ACTIVATED CHLORIDE CHANNEL REGULATOR"/>
    <property type="match status" value="1"/>
</dbReference>
<dbReference type="SUPFAM" id="SSF53300">
    <property type="entry name" value="vWA-like"/>
    <property type="match status" value="1"/>
</dbReference>